<protein>
    <submittedName>
        <fullName evidence="1">LANO_0H00188g1_1</fullName>
    </submittedName>
</protein>
<reference evidence="2" key="1">
    <citation type="submission" date="2016-03" db="EMBL/GenBank/DDBJ databases">
        <authorList>
            <person name="Devillers Hugo."/>
        </authorList>
    </citation>
    <scope>NUCLEOTIDE SEQUENCE [LARGE SCALE GENOMIC DNA]</scope>
</reference>
<dbReference type="EMBL" id="LT598447">
    <property type="protein sequence ID" value="SCV05107.1"/>
    <property type="molecule type" value="Genomic_DNA"/>
</dbReference>
<gene>
    <name evidence="1" type="ORF">LANO_0H00188G</name>
</gene>
<name>A0A1G4KKP1_9SACH</name>
<organism evidence="1 2">
    <name type="scientific">Lachancea nothofagi CBS 11611</name>
    <dbReference type="NCBI Taxonomy" id="1266666"/>
    <lineage>
        <taxon>Eukaryota</taxon>
        <taxon>Fungi</taxon>
        <taxon>Dikarya</taxon>
        <taxon>Ascomycota</taxon>
        <taxon>Saccharomycotina</taxon>
        <taxon>Saccharomycetes</taxon>
        <taxon>Saccharomycetales</taxon>
        <taxon>Saccharomycetaceae</taxon>
        <taxon>Lachancea</taxon>
    </lineage>
</organism>
<evidence type="ECO:0000313" key="2">
    <source>
        <dbReference type="Proteomes" id="UP000189911"/>
    </source>
</evidence>
<dbReference type="Proteomes" id="UP000189911">
    <property type="component" value="Chromosome H"/>
</dbReference>
<evidence type="ECO:0000313" key="1">
    <source>
        <dbReference type="EMBL" id="SCV05107.1"/>
    </source>
</evidence>
<accession>A0A1G4KKP1</accession>
<proteinExistence type="predicted"/>
<sequence>MQRMSDLVELDCEGTLAAGVSTIWINVQISLDLEFCAKCMARPVCAHVFLGQVVDTSGFEEFSTGHRAPIGSRWVAQLHQFVRLRFFAETSANSPNRGASPRQRPRVAASTIAVSSPAGILRHTASVSVRENSRLRGLVGPNRAAHIWKNWLHPEPSPVAESGALAVESLSLVPTAPTVVPDTRRSRDPFFPRLSFDNVQYFSRPVGSPPHDPLPSHSHRCLRRISICLKK</sequence>
<keyword evidence="2" id="KW-1185">Reference proteome</keyword>
<dbReference type="AlphaFoldDB" id="A0A1G4KKP1"/>